<feature type="region of interest" description="Disordered" evidence="8">
    <location>
        <begin position="587"/>
        <end position="615"/>
    </location>
</feature>
<feature type="compositionally biased region" description="Polar residues" evidence="8">
    <location>
        <begin position="218"/>
        <end position="229"/>
    </location>
</feature>
<name>A0A370C5Z2_ASPNG</name>
<dbReference type="Gene3D" id="3.40.50.12710">
    <property type="match status" value="1"/>
</dbReference>
<dbReference type="InterPro" id="IPR029063">
    <property type="entry name" value="SAM-dependent_MTases_sf"/>
</dbReference>
<dbReference type="GO" id="GO:0035243">
    <property type="term" value="F:protein-arginine omega-N symmetric methyltransferase activity"/>
    <property type="evidence" value="ECO:0007669"/>
    <property type="project" value="UniProtKB-EC"/>
</dbReference>
<dbReference type="PANTHER" id="PTHR12049:SF7">
    <property type="entry name" value="PROTEIN ARGININE METHYLTRANSFERASE NDUFAF7, MITOCHONDRIAL"/>
    <property type="match status" value="1"/>
</dbReference>
<feature type="compositionally biased region" description="Basic and acidic residues" evidence="8">
    <location>
        <begin position="230"/>
        <end position="245"/>
    </location>
</feature>
<feature type="compositionally biased region" description="Low complexity" evidence="8">
    <location>
        <begin position="37"/>
        <end position="47"/>
    </location>
</feature>
<dbReference type="SUPFAM" id="SSF53335">
    <property type="entry name" value="S-adenosyl-L-methionine-dependent methyltransferases"/>
    <property type="match status" value="1"/>
</dbReference>
<dbReference type="GO" id="GO:0032981">
    <property type="term" value="P:mitochondrial respiratory chain complex I assembly"/>
    <property type="evidence" value="ECO:0007669"/>
    <property type="project" value="TreeGrafter"/>
</dbReference>
<evidence type="ECO:0000256" key="3">
    <source>
        <dbReference type="ARBA" id="ARBA00011935"/>
    </source>
</evidence>
<comment type="subcellular location">
    <subcellularLocation>
        <location evidence="1">Mitochondrion</location>
    </subcellularLocation>
</comment>
<dbReference type="PANTHER" id="PTHR12049">
    <property type="entry name" value="PROTEIN ARGININE METHYLTRANSFERASE NDUFAF7, MITOCHONDRIAL"/>
    <property type="match status" value="1"/>
</dbReference>
<accession>A0A370C5Z2</accession>
<proteinExistence type="inferred from homology"/>
<evidence type="ECO:0000256" key="7">
    <source>
        <dbReference type="ARBA" id="ARBA00048612"/>
    </source>
</evidence>
<keyword evidence="4" id="KW-0489">Methyltransferase</keyword>
<organism evidence="9 10">
    <name type="scientific">Aspergillus niger ATCC 13496</name>
    <dbReference type="NCBI Taxonomy" id="1353008"/>
    <lineage>
        <taxon>Eukaryota</taxon>
        <taxon>Fungi</taxon>
        <taxon>Dikarya</taxon>
        <taxon>Ascomycota</taxon>
        <taxon>Pezizomycotina</taxon>
        <taxon>Eurotiomycetes</taxon>
        <taxon>Eurotiomycetidae</taxon>
        <taxon>Eurotiales</taxon>
        <taxon>Aspergillaceae</taxon>
        <taxon>Aspergillus</taxon>
        <taxon>Aspergillus subgen. Circumdati</taxon>
    </lineage>
</organism>
<evidence type="ECO:0000313" key="9">
    <source>
        <dbReference type="EMBL" id="RDH21590.1"/>
    </source>
</evidence>
<dbReference type="GO" id="GO:0003676">
    <property type="term" value="F:nucleic acid binding"/>
    <property type="evidence" value="ECO:0007669"/>
    <property type="project" value="InterPro"/>
</dbReference>
<gene>
    <name evidence="9" type="ORF">M747DRAFT_330565</name>
</gene>
<keyword evidence="5" id="KW-0808">Transferase</keyword>
<dbReference type="VEuPathDB" id="FungiDB:M747DRAFT_330565"/>
<dbReference type="InterPro" id="IPR003788">
    <property type="entry name" value="NDUFAF7"/>
</dbReference>
<keyword evidence="6" id="KW-0496">Mitochondrion</keyword>
<evidence type="ECO:0000256" key="6">
    <source>
        <dbReference type="ARBA" id="ARBA00023128"/>
    </source>
</evidence>
<evidence type="ECO:0000256" key="4">
    <source>
        <dbReference type="ARBA" id="ARBA00022603"/>
    </source>
</evidence>
<evidence type="ECO:0000256" key="8">
    <source>
        <dbReference type="SAM" id="MobiDB-lite"/>
    </source>
</evidence>
<dbReference type="EC" id="2.1.1.320" evidence="3"/>
<dbReference type="InterPro" id="IPR035979">
    <property type="entry name" value="RBD_domain_sf"/>
</dbReference>
<feature type="compositionally biased region" description="Basic residues" evidence="8">
    <location>
        <begin position="270"/>
        <end position="281"/>
    </location>
</feature>
<dbReference type="Pfam" id="PF02636">
    <property type="entry name" value="Methyltransf_28"/>
    <property type="match status" value="1"/>
</dbReference>
<sequence>MAASQDAVSFDAIIQADRKRRRNEELANQLLSKKKTTNTATKPTGKTQNVKPGSLASRIGVAKRSVSATLPAKTTPPIPAPARQGARQSARPSNKRRPDENRLLSALNPESGQANVRNGGGLTIKGKGSGPFVVVGSNFAPGTTAADIQSALEPVSGRILRCWVTSQHPVVTAEITFAERQAAESAVANFHNQRADGRILSFHLKQPANPDLFERSNAQPAVQNSQSFSDLREQADRDRRSHRLADAAVQDGRWGFNDQNQSGQGPPRGNNRRNRGNRKARGGAQNTQETGLYSDQMMVDAPQQNQRNLGRRYLGLSLDGDLYDTKEYIATERRLQFGPRYSPSSNIEMNQATRRAVRQLLRKHPNQTLFLKSQRWSSTTPASSTSTSETRKWSTPLAQTLANAIKVTGPVPIAAFMRQVLTNPEGGYYTTRPEGHGAVFGKKGDFVTSPEISQVFGELVGIWTIAEWMAQGRKRSGVQLMEVGPGKGTLMDDMLRTFRNFKMFSSSMEAIYLVEASATLREVQKKLLCGDAVMEATDIGHKSTCKYFDVPIVWVEDIRLLPHEEEKTPFIFAHEFFDALPIHAFESIPPSPENQPEQKEIMTPTGPAKLHQPLKPANTPQWREIMVTLNPKAVEENIEGEPEFKLTLAKASTPSSLVIPEISPRYRALKSQPGSTIEVSPESRIYAADFARRIGGASEPPRTATKGAAASAPAPAKRVSSGAALIMDYGTLNTIPINSLRGIQEHKNVPPLSSPGQVDVSADVDFTALAEAAIEASEGVEVHGPVEQGDFLQAMGIEERMQQLLKKVEDEEKRKTLETGWKRLVEKGGGSMGKIYKVMAIVPENDGKRRPIGFGGGLVM</sequence>
<evidence type="ECO:0000313" key="10">
    <source>
        <dbReference type="Proteomes" id="UP000253845"/>
    </source>
</evidence>
<dbReference type="SUPFAM" id="SSF54928">
    <property type="entry name" value="RNA-binding domain, RBD"/>
    <property type="match status" value="1"/>
</dbReference>
<feature type="region of interest" description="Disordered" evidence="8">
    <location>
        <begin position="28"/>
        <end position="115"/>
    </location>
</feature>
<dbReference type="GO" id="GO:0005739">
    <property type="term" value="C:mitochondrion"/>
    <property type="evidence" value="ECO:0007669"/>
    <property type="project" value="UniProtKB-SubCell"/>
</dbReference>
<evidence type="ECO:0000256" key="2">
    <source>
        <dbReference type="ARBA" id="ARBA00005891"/>
    </source>
</evidence>
<evidence type="ECO:0000256" key="1">
    <source>
        <dbReference type="ARBA" id="ARBA00004173"/>
    </source>
</evidence>
<evidence type="ECO:0000256" key="5">
    <source>
        <dbReference type="ARBA" id="ARBA00022679"/>
    </source>
</evidence>
<protein>
    <recommendedName>
        <fullName evidence="3">type II protein arginine methyltransferase</fullName>
        <ecNumber evidence="3">2.1.1.320</ecNumber>
    </recommendedName>
</protein>
<dbReference type="InterPro" id="IPR038375">
    <property type="entry name" value="NDUFAF7_sf"/>
</dbReference>
<reference evidence="9 10" key="1">
    <citation type="submission" date="2018-07" db="EMBL/GenBank/DDBJ databases">
        <title>Section-level genome sequencing of Aspergillus section Nigri to investigate inter- and intra-species variation.</title>
        <authorList>
            <consortium name="DOE Joint Genome Institute"/>
            <person name="Vesth T.C."/>
            <person name="Nybo J.L."/>
            <person name="Theobald S."/>
            <person name="Frisvad J.C."/>
            <person name="Larsen T.O."/>
            <person name="Nielsen K.F."/>
            <person name="Hoof J.B."/>
            <person name="Brandl J."/>
            <person name="Salamov A."/>
            <person name="Riley R."/>
            <person name="Gladden J.M."/>
            <person name="Phatale P."/>
            <person name="Nielsen M.T."/>
            <person name="Lyhne E.K."/>
            <person name="Kogle M.E."/>
            <person name="Strasser K."/>
            <person name="McDonnell E."/>
            <person name="Barry K."/>
            <person name="Clum A."/>
            <person name="Chen C."/>
            <person name="Nolan M."/>
            <person name="Sandor L."/>
            <person name="Kuo A."/>
            <person name="Lipzen A."/>
            <person name="Hainaut M."/>
            <person name="Drula E."/>
            <person name="Tsang A."/>
            <person name="Magnuson J.K."/>
            <person name="Henrissat B."/>
            <person name="Wiebenga A."/>
            <person name="Simmons B.A."/>
            <person name="Makela M.R."/>
            <person name="De vries R.P."/>
            <person name="Grigoriev I.V."/>
            <person name="Mortensen U.H."/>
            <person name="Baker S.E."/>
            <person name="Andersen M.R."/>
        </authorList>
    </citation>
    <scope>NUCLEOTIDE SEQUENCE [LARGE SCALE GENOMIC DNA]</scope>
    <source>
        <strain evidence="9 10">ATCC 13496</strain>
    </source>
</reference>
<comment type="similarity">
    <text evidence="2">Belongs to the NDUFAF7 family.</text>
</comment>
<dbReference type="Proteomes" id="UP000253845">
    <property type="component" value="Unassembled WGS sequence"/>
</dbReference>
<dbReference type="AlphaFoldDB" id="A0A370C5Z2"/>
<comment type="catalytic activity">
    <reaction evidence="7">
        <text>L-arginyl-[protein] + 2 S-adenosyl-L-methionine = N(omega),N(omega)'-dimethyl-L-arginyl-[protein] + 2 S-adenosyl-L-homocysteine + 2 H(+)</text>
        <dbReference type="Rhea" id="RHEA:48108"/>
        <dbReference type="Rhea" id="RHEA-COMP:10532"/>
        <dbReference type="Rhea" id="RHEA-COMP:11992"/>
        <dbReference type="ChEBI" id="CHEBI:15378"/>
        <dbReference type="ChEBI" id="CHEBI:29965"/>
        <dbReference type="ChEBI" id="CHEBI:57856"/>
        <dbReference type="ChEBI" id="CHEBI:59789"/>
        <dbReference type="ChEBI" id="CHEBI:88221"/>
        <dbReference type="EC" id="2.1.1.320"/>
    </reaction>
</comment>
<dbReference type="EMBL" id="KZ851910">
    <property type="protein sequence ID" value="RDH21590.1"/>
    <property type="molecule type" value="Genomic_DNA"/>
</dbReference>
<dbReference type="GO" id="GO:0032259">
    <property type="term" value="P:methylation"/>
    <property type="evidence" value="ECO:0007669"/>
    <property type="project" value="UniProtKB-KW"/>
</dbReference>
<feature type="region of interest" description="Disordered" evidence="8">
    <location>
        <begin position="218"/>
        <end position="296"/>
    </location>
</feature>